<sequence length="480" mass="52048">MPRPPAKRSRPTSKAVPASTQNVSSKPRRDGVSSGDTSKASTENTHGTRGASQLEIGTGTQDSEIIRQLRNQTPMTKTYEQAVESSPATATGSRPPTRARGYSSTLSIAGRKGDMSSKVPGTPAFESSVLSNFRRRPRQPSILQMMQAEDGSSDLDDDFLGGLSPEDESTPLNLSRGKSLALRSAASPSPSRQSLPSSERSRKRKLSTENRDIAKSPSTETGSGVDLPESSGEESDLSEPPSPAQRSESPEQFNRTMRSPMSSSALSSPSDSDSTPTAHRMTGRAATRRKQAVDQKASLSTAILQDKFLPRRQLRHHDGTEFGVASDQEDDDLSFALSQPSYKSRRNRETNPKHPSSSRTRAAKQKTQNAVGSEKKANPRSSRLKQRKEQANANPSNYRSNSHGATGMNKENQPVETSSPLSSPPPSDDLESESESDADTEPNFASEELKLQAKKFAEVDRWQMEFEEVVVSGSQGSPSR</sequence>
<keyword evidence="3" id="KW-1185">Reference proteome</keyword>
<accession>A0A2I2FP52</accession>
<feature type="compositionally biased region" description="Low complexity" evidence="1">
    <location>
        <begin position="259"/>
        <end position="278"/>
    </location>
</feature>
<dbReference type="STRING" id="41067.A0A2I2FP52"/>
<dbReference type="OrthoDB" id="5423493at2759"/>
<dbReference type="Proteomes" id="UP000234585">
    <property type="component" value="Unassembled WGS sequence"/>
</dbReference>
<reference evidence="2 3" key="1">
    <citation type="submission" date="2017-12" db="EMBL/GenBank/DDBJ databases">
        <authorList>
            <consortium name="DOE Joint Genome Institute"/>
            <person name="Haridas S."/>
            <person name="Kjaerbolling I."/>
            <person name="Vesth T.C."/>
            <person name="Frisvad J.C."/>
            <person name="Nybo J.L."/>
            <person name="Theobald S."/>
            <person name="Kuo A."/>
            <person name="Bowyer P."/>
            <person name="Matsuda Y."/>
            <person name="Mondo S."/>
            <person name="Lyhne E.K."/>
            <person name="Kogle M.E."/>
            <person name="Clum A."/>
            <person name="Lipzen A."/>
            <person name="Salamov A."/>
            <person name="Ngan C.Y."/>
            <person name="Daum C."/>
            <person name="Chiniquy J."/>
            <person name="Barry K."/>
            <person name="LaButti K."/>
            <person name="Simmons B.A."/>
            <person name="Magnuson J.K."/>
            <person name="Mortensen U.H."/>
            <person name="Larsen T.O."/>
            <person name="Grigoriev I.V."/>
            <person name="Baker S.E."/>
            <person name="Andersen M.R."/>
            <person name="Nordberg H.P."/>
            <person name="Cantor M.N."/>
            <person name="Hua S.X."/>
        </authorList>
    </citation>
    <scope>NUCLEOTIDE SEQUENCE [LARGE SCALE GENOMIC DNA]</scope>
    <source>
        <strain evidence="2 3">CBS 102.13</strain>
    </source>
</reference>
<evidence type="ECO:0000313" key="2">
    <source>
        <dbReference type="EMBL" id="PLB42399.1"/>
    </source>
</evidence>
<feature type="compositionally biased region" description="Acidic residues" evidence="1">
    <location>
        <begin position="428"/>
        <end position="440"/>
    </location>
</feature>
<gene>
    <name evidence="2" type="ORF">BDW47DRAFT_97069</name>
</gene>
<proteinExistence type="predicted"/>
<organism evidence="2 3">
    <name type="scientific">Aspergillus candidus</name>
    <dbReference type="NCBI Taxonomy" id="41067"/>
    <lineage>
        <taxon>Eukaryota</taxon>
        <taxon>Fungi</taxon>
        <taxon>Dikarya</taxon>
        <taxon>Ascomycota</taxon>
        <taxon>Pezizomycotina</taxon>
        <taxon>Eurotiomycetes</taxon>
        <taxon>Eurotiomycetidae</taxon>
        <taxon>Eurotiales</taxon>
        <taxon>Aspergillaceae</taxon>
        <taxon>Aspergillus</taxon>
        <taxon>Aspergillus subgen. Circumdati</taxon>
    </lineage>
</organism>
<feature type="compositionally biased region" description="Polar residues" evidence="1">
    <location>
        <begin position="353"/>
        <end position="371"/>
    </location>
</feature>
<protein>
    <submittedName>
        <fullName evidence="2">Uncharacterized protein</fullName>
    </submittedName>
</protein>
<feature type="compositionally biased region" description="Low complexity" evidence="1">
    <location>
        <begin position="179"/>
        <end position="198"/>
    </location>
</feature>
<feature type="compositionally biased region" description="Acidic residues" evidence="1">
    <location>
        <begin position="151"/>
        <end position="169"/>
    </location>
</feature>
<dbReference type="AlphaFoldDB" id="A0A2I2FP52"/>
<feature type="compositionally biased region" description="Polar residues" evidence="1">
    <location>
        <begin position="58"/>
        <end position="94"/>
    </location>
</feature>
<dbReference type="GeneID" id="36527502"/>
<feature type="compositionally biased region" description="Polar residues" evidence="1">
    <location>
        <begin position="391"/>
        <end position="415"/>
    </location>
</feature>
<evidence type="ECO:0000313" key="3">
    <source>
        <dbReference type="Proteomes" id="UP000234585"/>
    </source>
</evidence>
<feature type="compositionally biased region" description="Polar residues" evidence="1">
    <location>
        <begin position="34"/>
        <end position="51"/>
    </location>
</feature>
<feature type="compositionally biased region" description="Polar residues" evidence="1">
    <location>
        <begin position="244"/>
        <end position="257"/>
    </location>
</feature>
<dbReference type="RefSeq" id="XP_024676411.1">
    <property type="nucleotide sequence ID" value="XM_024820342.1"/>
</dbReference>
<evidence type="ECO:0000256" key="1">
    <source>
        <dbReference type="SAM" id="MobiDB-lite"/>
    </source>
</evidence>
<feature type="compositionally biased region" description="Basic residues" evidence="1">
    <location>
        <begin position="1"/>
        <end position="11"/>
    </location>
</feature>
<dbReference type="EMBL" id="KZ559117">
    <property type="protein sequence ID" value="PLB42399.1"/>
    <property type="molecule type" value="Genomic_DNA"/>
</dbReference>
<feature type="region of interest" description="Disordered" evidence="1">
    <location>
        <begin position="1"/>
        <end position="449"/>
    </location>
</feature>
<name>A0A2I2FP52_ASPCN</name>